<dbReference type="InterPro" id="IPR015914">
    <property type="entry name" value="PAPs_N"/>
</dbReference>
<dbReference type="PROSITE" id="PS51318">
    <property type="entry name" value="TAT"/>
    <property type="match status" value="1"/>
</dbReference>
<proteinExistence type="predicted"/>
<keyword evidence="1" id="KW-0732">Signal</keyword>
<name>A0ABR6ERG9_9SPHI</name>
<dbReference type="SUPFAM" id="SSF56300">
    <property type="entry name" value="Metallo-dependent phosphatases"/>
    <property type="match status" value="1"/>
</dbReference>
<evidence type="ECO:0000313" key="5">
    <source>
        <dbReference type="Proteomes" id="UP000636110"/>
    </source>
</evidence>
<dbReference type="InterPro" id="IPR039331">
    <property type="entry name" value="PAPs-like"/>
</dbReference>
<dbReference type="PANTHER" id="PTHR22953">
    <property type="entry name" value="ACID PHOSPHATASE RELATED"/>
    <property type="match status" value="1"/>
</dbReference>
<dbReference type="Pfam" id="PF00149">
    <property type="entry name" value="Metallophos"/>
    <property type="match status" value="1"/>
</dbReference>
<reference evidence="4 5" key="1">
    <citation type="submission" date="2019-11" db="EMBL/GenBank/DDBJ databases">
        <title>Description of Pedobacter sp. LMG 31462T.</title>
        <authorList>
            <person name="Carlier A."/>
            <person name="Qi S."/>
            <person name="Vandamme P."/>
        </authorList>
    </citation>
    <scope>NUCLEOTIDE SEQUENCE [LARGE SCALE GENOMIC DNA]</scope>
    <source>
        <strain evidence="4 5">LMG 31462</strain>
    </source>
</reference>
<evidence type="ECO:0000259" key="2">
    <source>
        <dbReference type="Pfam" id="PF00149"/>
    </source>
</evidence>
<evidence type="ECO:0000313" key="4">
    <source>
        <dbReference type="EMBL" id="MBB2147571.1"/>
    </source>
</evidence>
<dbReference type="Proteomes" id="UP000636110">
    <property type="component" value="Unassembled WGS sequence"/>
</dbReference>
<dbReference type="RefSeq" id="WP_182952838.1">
    <property type="nucleotide sequence ID" value="NZ_WNXC01000001.1"/>
</dbReference>
<dbReference type="InterPro" id="IPR008963">
    <property type="entry name" value="Purple_acid_Pase-like_N"/>
</dbReference>
<dbReference type="PANTHER" id="PTHR22953:SF153">
    <property type="entry name" value="PURPLE ACID PHOSPHATASE"/>
    <property type="match status" value="1"/>
</dbReference>
<sequence length="403" mass="45792">MNENLLKENRRSFLKGGLVLGGLALLKPERAISRPNEPIFEEFKILIGPYLQTNFGNSISILWITNKDSSSWVEYGESADLLDKKAYGKSDLGLKPASRLNCVKLEHLKPGITYYYKILSKEIKDFQPYKLTYGETISSGTESFLNTDASKDEVSFVMLNDLHDRPKSIPHLLDLDKGNTRDFIFFNGDVFDYQADEQQIINNMLQPCVDYFAKQTPFVYVRGNHETRGKFARDFASYFDHVGNTAFTLGPVRFVILDTGEDKEDSHPVYAGIVDFDRYREAQASWLENEINRKEFKNAAFRVVLMHIPPRYSGDAHGAVHCTELFEPLMNRGKVDLVLSGHTHKYKVHQPDKKANQYPIIIGGGPKDGSRTLTKIKANKKQIQVSMVDDSGQEVGSYLCLRK</sequence>
<organism evidence="4 5">
    <name type="scientific">Pedobacter gandavensis</name>
    <dbReference type="NCBI Taxonomy" id="2679963"/>
    <lineage>
        <taxon>Bacteria</taxon>
        <taxon>Pseudomonadati</taxon>
        <taxon>Bacteroidota</taxon>
        <taxon>Sphingobacteriia</taxon>
        <taxon>Sphingobacteriales</taxon>
        <taxon>Sphingobacteriaceae</taxon>
        <taxon>Pedobacter</taxon>
    </lineage>
</organism>
<evidence type="ECO:0000256" key="1">
    <source>
        <dbReference type="ARBA" id="ARBA00022729"/>
    </source>
</evidence>
<dbReference type="Gene3D" id="3.60.21.10">
    <property type="match status" value="1"/>
</dbReference>
<gene>
    <name evidence="4" type="ORF">GM920_01475</name>
</gene>
<dbReference type="Gene3D" id="2.60.40.380">
    <property type="entry name" value="Purple acid phosphatase-like, N-terminal"/>
    <property type="match status" value="1"/>
</dbReference>
<feature type="domain" description="Calcineurin-like phosphoesterase" evidence="2">
    <location>
        <begin position="156"/>
        <end position="346"/>
    </location>
</feature>
<protein>
    <submittedName>
        <fullName evidence="4">Metallophosphoesterase</fullName>
    </submittedName>
</protein>
<dbReference type="Pfam" id="PF16656">
    <property type="entry name" value="Pur_ac_phosph_N"/>
    <property type="match status" value="1"/>
</dbReference>
<dbReference type="InterPro" id="IPR029052">
    <property type="entry name" value="Metallo-depent_PP-like"/>
</dbReference>
<keyword evidence="5" id="KW-1185">Reference proteome</keyword>
<comment type="caution">
    <text evidence="4">The sequence shown here is derived from an EMBL/GenBank/DDBJ whole genome shotgun (WGS) entry which is preliminary data.</text>
</comment>
<dbReference type="SUPFAM" id="SSF49363">
    <property type="entry name" value="Purple acid phosphatase, N-terminal domain"/>
    <property type="match status" value="1"/>
</dbReference>
<accession>A0ABR6ERG9</accession>
<feature type="domain" description="Purple acid phosphatase N-terminal" evidence="3">
    <location>
        <begin position="56"/>
        <end position="122"/>
    </location>
</feature>
<evidence type="ECO:0000259" key="3">
    <source>
        <dbReference type="Pfam" id="PF16656"/>
    </source>
</evidence>
<dbReference type="EMBL" id="WNXC01000001">
    <property type="protein sequence ID" value="MBB2147571.1"/>
    <property type="molecule type" value="Genomic_DNA"/>
</dbReference>
<dbReference type="InterPro" id="IPR006311">
    <property type="entry name" value="TAT_signal"/>
</dbReference>
<dbReference type="InterPro" id="IPR004843">
    <property type="entry name" value="Calcineurin-like_PHP"/>
</dbReference>